<dbReference type="Gene3D" id="3.90.120.10">
    <property type="entry name" value="DNA Methylase, subunit A, domain 2"/>
    <property type="match status" value="1"/>
</dbReference>
<evidence type="ECO:0000313" key="8">
    <source>
        <dbReference type="EMBL" id="AZA15604.1"/>
    </source>
</evidence>
<evidence type="ECO:0000256" key="5">
    <source>
        <dbReference type="ARBA" id="ARBA00022747"/>
    </source>
</evidence>
<evidence type="ECO:0000256" key="4">
    <source>
        <dbReference type="ARBA" id="ARBA00022691"/>
    </source>
</evidence>
<dbReference type="AlphaFoldDB" id="A0A3G6JI35"/>
<dbReference type="NCBIfam" id="TIGR00675">
    <property type="entry name" value="dcm"/>
    <property type="match status" value="1"/>
</dbReference>
<dbReference type="GO" id="GO:0003886">
    <property type="term" value="F:DNA (cytosine-5-)-methyltransferase activity"/>
    <property type="evidence" value="ECO:0007669"/>
    <property type="project" value="UniProtKB-EC"/>
</dbReference>
<evidence type="ECO:0000256" key="2">
    <source>
        <dbReference type="ARBA" id="ARBA00022603"/>
    </source>
</evidence>
<dbReference type="InterPro" id="IPR031303">
    <property type="entry name" value="C5_meth_CS"/>
</dbReference>
<accession>A0A3G6JI35</accession>
<dbReference type="InterPro" id="IPR050750">
    <property type="entry name" value="C5-MTase"/>
</dbReference>
<evidence type="ECO:0000256" key="6">
    <source>
        <dbReference type="PROSITE-ProRule" id="PRU01016"/>
    </source>
</evidence>
<dbReference type="EC" id="2.1.1.37" evidence="1"/>
<dbReference type="GO" id="GO:0032259">
    <property type="term" value="P:methylation"/>
    <property type="evidence" value="ECO:0007669"/>
    <property type="project" value="UniProtKB-KW"/>
</dbReference>
<keyword evidence="3 6" id="KW-0808">Transferase</keyword>
<keyword evidence="4 6" id="KW-0949">S-adenosyl-L-methionine</keyword>
<protein>
    <recommendedName>
        <fullName evidence="1">DNA (cytosine-5-)-methyltransferase</fullName>
        <ecNumber evidence="1">2.1.1.37</ecNumber>
    </recommendedName>
</protein>
<keyword evidence="2 6" id="KW-0489">Methyltransferase</keyword>
<evidence type="ECO:0000256" key="1">
    <source>
        <dbReference type="ARBA" id="ARBA00011975"/>
    </source>
</evidence>
<dbReference type="InterPro" id="IPR029063">
    <property type="entry name" value="SAM-dependent_MTases_sf"/>
</dbReference>
<proteinExistence type="inferred from homology"/>
<dbReference type="EMBL" id="CP031023">
    <property type="protein sequence ID" value="AZA15604.1"/>
    <property type="molecule type" value="Genomic_DNA"/>
</dbReference>
<organism evidence="8">
    <name type="scientific">Lactobacillus delbrueckii subsp. lactis</name>
    <dbReference type="NCBI Taxonomy" id="29397"/>
    <lineage>
        <taxon>Bacteria</taxon>
        <taxon>Bacillati</taxon>
        <taxon>Bacillota</taxon>
        <taxon>Bacilli</taxon>
        <taxon>Lactobacillales</taxon>
        <taxon>Lactobacillaceae</taxon>
        <taxon>Lactobacillus</taxon>
    </lineage>
</organism>
<comment type="similarity">
    <text evidence="6 7">Belongs to the class I-like SAM-binding methyltransferase superfamily. C5-methyltransferase family.</text>
</comment>
<sequence length="412" mass="47009">MIKLIETFSGIGAQAQALDNINADYSVVATADWEVGAIYAYDILHNGKQDLSKYRHHTKDSLINILSRFNLSSDGKHPLSQNGLKIMPTWQLKTLLAAIVRSNNFIDITSVHAKNLPEGNVLTYSFPCQDLSIARHWHHNTGGIDRDANNRSSLLWQIERLLKEYVVIDKELPQFLLMENVSAILSKKNIGNFEEWCGVLEDLGYINQVYTLDSRNFGVPQSRTRTYMLSVRATTEAQRERVKSFFKDNNLEKVERAPEEINPIGDYLRLDYSVEKYRREAIESTPNFTDSRQKIYRNSKILAVGSQPQSQMVANTVTTKQDRDPNSGIVDYGNKPLTAVNTHYRNLTPRECFLLMGFKEADYDTLMENNREVREGSRLLNNSELIKLAGNSIVVPVLEAIFKQVEELQTMI</sequence>
<dbReference type="GO" id="GO:0009307">
    <property type="term" value="P:DNA restriction-modification system"/>
    <property type="evidence" value="ECO:0007669"/>
    <property type="project" value="UniProtKB-KW"/>
</dbReference>
<dbReference type="PROSITE" id="PS00095">
    <property type="entry name" value="C5_MTASE_2"/>
    <property type="match status" value="1"/>
</dbReference>
<dbReference type="Gene3D" id="3.40.50.150">
    <property type="entry name" value="Vaccinia Virus protein VP39"/>
    <property type="match status" value="1"/>
</dbReference>
<name>A0A3G6JI35_LACDL</name>
<dbReference type="PRINTS" id="PR00105">
    <property type="entry name" value="C5METTRFRASE"/>
</dbReference>
<feature type="active site" evidence="6">
    <location>
        <position position="128"/>
    </location>
</feature>
<keyword evidence="5" id="KW-0680">Restriction system</keyword>
<evidence type="ECO:0000256" key="7">
    <source>
        <dbReference type="RuleBase" id="RU000416"/>
    </source>
</evidence>
<dbReference type="Pfam" id="PF00145">
    <property type="entry name" value="DNA_methylase"/>
    <property type="match status" value="1"/>
</dbReference>
<gene>
    <name evidence="8" type="primary">dcm</name>
    <name evidence="8" type="ORF">DQL93_02635</name>
</gene>
<reference evidence="8" key="1">
    <citation type="submission" date="2018-07" db="EMBL/GenBank/DDBJ databases">
        <authorList>
            <person name="Somerville V."/>
        </authorList>
    </citation>
    <scope>NUCLEOTIDE SEQUENCE</scope>
    <source>
        <strain evidence="8">NWC_2_2</strain>
    </source>
</reference>
<dbReference type="InterPro" id="IPR001525">
    <property type="entry name" value="C5_MeTfrase"/>
</dbReference>
<dbReference type="PANTHER" id="PTHR46098">
    <property type="entry name" value="TRNA (CYTOSINE(38)-C(5))-METHYLTRANSFERASE"/>
    <property type="match status" value="1"/>
</dbReference>
<dbReference type="SUPFAM" id="SSF53335">
    <property type="entry name" value="S-adenosyl-L-methionine-dependent methyltransferases"/>
    <property type="match status" value="1"/>
</dbReference>
<dbReference type="PROSITE" id="PS51679">
    <property type="entry name" value="SAM_MT_C5"/>
    <property type="match status" value="1"/>
</dbReference>
<evidence type="ECO:0000256" key="3">
    <source>
        <dbReference type="ARBA" id="ARBA00022679"/>
    </source>
</evidence>
<dbReference type="PANTHER" id="PTHR46098:SF1">
    <property type="entry name" value="TRNA (CYTOSINE(38)-C(5))-METHYLTRANSFERASE"/>
    <property type="match status" value="1"/>
</dbReference>